<dbReference type="EMBL" id="SDMP01000010">
    <property type="protein sequence ID" value="RYR33857.1"/>
    <property type="molecule type" value="Genomic_DNA"/>
</dbReference>
<sequence>MGNCTYKREVFCWFLNYFSYVNLRYNLVEFIQHFNRCVDHIWWKEVQADLASVNGRPSMQTCFQQLEKSAANVYTLSIFYMFQPILVRVASMKVINMRQTFLSKITRDLSLHGKWL</sequence>
<name>A0A445B597_ARAHY</name>
<protein>
    <submittedName>
        <fullName evidence="1">Uncharacterized protein</fullName>
    </submittedName>
</protein>
<gene>
    <name evidence="1" type="ORF">Ahy_A10g048508</name>
</gene>
<dbReference type="Proteomes" id="UP000289738">
    <property type="component" value="Chromosome A10"/>
</dbReference>
<evidence type="ECO:0000313" key="2">
    <source>
        <dbReference type="Proteomes" id="UP000289738"/>
    </source>
</evidence>
<dbReference type="AlphaFoldDB" id="A0A445B597"/>
<keyword evidence="2" id="KW-1185">Reference proteome</keyword>
<evidence type="ECO:0000313" key="1">
    <source>
        <dbReference type="EMBL" id="RYR33857.1"/>
    </source>
</evidence>
<organism evidence="1 2">
    <name type="scientific">Arachis hypogaea</name>
    <name type="common">Peanut</name>
    <dbReference type="NCBI Taxonomy" id="3818"/>
    <lineage>
        <taxon>Eukaryota</taxon>
        <taxon>Viridiplantae</taxon>
        <taxon>Streptophyta</taxon>
        <taxon>Embryophyta</taxon>
        <taxon>Tracheophyta</taxon>
        <taxon>Spermatophyta</taxon>
        <taxon>Magnoliopsida</taxon>
        <taxon>eudicotyledons</taxon>
        <taxon>Gunneridae</taxon>
        <taxon>Pentapetalae</taxon>
        <taxon>rosids</taxon>
        <taxon>fabids</taxon>
        <taxon>Fabales</taxon>
        <taxon>Fabaceae</taxon>
        <taxon>Papilionoideae</taxon>
        <taxon>50 kb inversion clade</taxon>
        <taxon>dalbergioids sensu lato</taxon>
        <taxon>Dalbergieae</taxon>
        <taxon>Pterocarpus clade</taxon>
        <taxon>Arachis</taxon>
    </lineage>
</organism>
<accession>A0A445B597</accession>
<comment type="caution">
    <text evidence="1">The sequence shown here is derived from an EMBL/GenBank/DDBJ whole genome shotgun (WGS) entry which is preliminary data.</text>
</comment>
<reference evidence="1 2" key="1">
    <citation type="submission" date="2019-01" db="EMBL/GenBank/DDBJ databases">
        <title>Sequencing of cultivated peanut Arachis hypogaea provides insights into genome evolution and oil improvement.</title>
        <authorList>
            <person name="Chen X."/>
        </authorList>
    </citation>
    <scope>NUCLEOTIDE SEQUENCE [LARGE SCALE GENOMIC DNA]</scope>
    <source>
        <strain evidence="2">cv. Fuhuasheng</strain>
        <tissue evidence="1">Leaves</tissue>
    </source>
</reference>
<proteinExistence type="predicted"/>